<dbReference type="AlphaFoldDB" id="S0FFA2"/>
<comment type="caution">
    <text evidence="9">The sequence shown here is derived from an EMBL/GenBank/DDBJ whole genome shotgun (WGS) entry which is preliminary data.</text>
</comment>
<dbReference type="Pfam" id="PF03845">
    <property type="entry name" value="Spore_permease"/>
    <property type="match status" value="1"/>
</dbReference>
<evidence type="ECO:0000256" key="1">
    <source>
        <dbReference type="ARBA" id="ARBA00004141"/>
    </source>
</evidence>
<reference evidence="9 10" key="1">
    <citation type="journal article" date="2013" name="Genome Announc.">
        <title>Draft Genome Sequence of the Cellulolytic, Mesophilic, Anaerobic Bacterium Clostridium termitidis Strain CT1112 (DSM 5398).</title>
        <authorList>
            <person name="Lal S."/>
            <person name="Ramachandran U."/>
            <person name="Zhang X."/>
            <person name="Munir R."/>
            <person name="Sparling R."/>
            <person name="Levin D.B."/>
        </authorList>
    </citation>
    <scope>NUCLEOTIDE SEQUENCE [LARGE SCALE GENOMIC DNA]</scope>
    <source>
        <strain evidence="9 10">CT1112</strain>
    </source>
</reference>
<feature type="transmembrane region" description="Helical" evidence="8">
    <location>
        <begin position="266"/>
        <end position="291"/>
    </location>
</feature>
<proteinExistence type="inferred from homology"/>
<feature type="transmembrane region" description="Helical" evidence="8">
    <location>
        <begin position="69"/>
        <end position="91"/>
    </location>
</feature>
<feature type="transmembrane region" description="Helical" evidence="8">
    <location>
        <begin position="142"/>
        <end position="163"/>
    </location>
</feature>
<name>S0FFA2_RUMCE</name>
<dbReference type="RefSeq" id="WP_004629615.1">
    <property type="nucleotide sequence ID" value="NZ_AORV01000065.1"/>
</dbReference>
<feature type="transmembrane region" description="Helical" evidence="8">
    <location>
        <begin position="213"/>
        <end position="234"/>
    </location>
</feature>
<comment type="similarity">
    <text evidence="2">Belongs to the amino acid-polyamine-organocation (APC) superfamily. Spore germination protein (SGP) (TC 2.A.3.9) family.</text>
</comment>
<evidence type="ECO:0000256" key="5">
    <source>
        <dbReference type="ARBA" id="ARBA00022692"/>
    </source>
</evidence>
<feature type="transmembrane region" description="Helical" evidence="8">
    <location>
        <begin position="303"/>
        <end position="320"/>
    </location>
</feature>
<evidence type="ECO:0000256" key="7">
    <source>
        <dbReference type="ARBA" id="ARBA00023136"/>
    </source>
</evidence>
<dbReference type="GO" id="GO:0009847">
    <property type="term" value="P:spore germination"/>
    <property type="evidence" value="ECO:0007669"/>
    <property type="project" value="InterPro"/>
</dbReference>
<keyword evidence="10" id="KW-1185">Reference proteome</keyword>
<dbReference type="GO" id="GO:0016020">
    <property type="term" value="C:membrane"/>
    <property type="evidence" value="ECO:0007669"/>
    <property type="project" value="UniProtKB-SubCell"/>
</dbReference>
<dbReference type="InterPro" id="IPR004761">
    <property type="entry name" value="Spore_GerAB"/>
</dbReference>
<sequence>MEKELITQKQGLAVMIMFTLGSTLVLGAGGTAKNDVWIAILISMLLEVPIILICCKIQKLYPAKNIYEIFEIVFGKVAGKLLSVLFTWYSFHLGSLVIRNFTEFIVSVSLPQTPQSIVGLFMVFLCIWAVKAGIEVICRWTAIIFPITIIVILAVTFLFAPILNFENFKPILFYGIKPVIDSAFSVFAFPLSETVIFLAFFNQLNSKASVYKVYFLNLLISGLFIVLVSVRTLLSLGVPNISIEFFPTYSSVRLVNIGDFLERIEITVAMVFLFAGFIKINVCLYSSCIGVANLFGLKNYRQVVGILGLSMLLLSVIFYRNTSEMFDWANNIYKYYAFPFEVILPVITLLFFEIKKFFIKRKRLPDPVEDS</sequence>
<dbReference type="PANTHER" id="PTHR34975:SF2">
    <property type="entry name" value="SPORE GERMINATION PROTEIN A2"/>
    <property type="match status" value="1"/>
</dbReference>
<dbReference type="eggNOG" id="COG0531">
    <property type="taxonomic scope" value="Bacteria"/>
</dbReference>
<keyword evidence="3" id="KW-0813">Transport</keyword>
<feature type="transmembrane region" description="Helical" evidence="8">
    <location>
        <begin position="111"/>
        <end position="130"/>
    </location>
</feature>
<feature type="transmembrane region" description="Helical" evidence="8">
    <location>
        <begin position="183"/>
        <end position="201"/>
    </location>
</feature>
<evidence type="ECO:0000256" key="2">
    <source>
        <dbReference type="ARBA" id="ARBA00007998"/>
    </source>
</evidence>
<comment type="subcellular location">
    <subcellularLocation>
        <location evidence="1">Membrane</location>
        <topology evidence="1">Multi-pass membrane protein</topology>
    </subcellularLocation>
</comment>
<dbReference type="STRING" id="1195236.CTER_4542"/>
<organism evidence="9 10">
    <name type="scientific">Ruminiclostridium cellobioparum subsp. termitidis CT1112</name>
    <dbReference type="NCBI Taxonomy" id="1195236"/>
    <lineage>
        <taxon>Bacteria</taxon>
        <taxon>Bacillati</taxon>
        <taxon>Bacillota</taxon>
        <taxon>Clostridia</taxon>
        <taxon>Eubacteriales</taxon>
        <taxon>Oscillospiraceae</taxon>
        <taxon>Ruminiclostridium</taxon>
    </lineage>
</organism>
<dbReference type="Proteomes" id="UP000014155">
    <property type="component" value="Unassembled WGS sequence"/>
</dbReference>
<protein>
    <submittedName>
        <fullName evidence="9">Spore germination protein (Amino acid permease)</fullName>
    </submittedName>
</protein>
<evidence type="ECO:0000313" key="10">
    <source>
        <dbReference type="Proteomes" id="UP000014155"/>
    </source>
</evidence>
<keyword evidence="7 8" id="KW-0472">Membrane</keyword>
<feature type="transmembrane region" description="Helical" evidence="8">
    <location>
        <begin position="36"/>
        <end position="57"/>
    </location>
</feature>
<keyword evidence="5 8" id="KW-0812">Transmembrane</keyword>
<feature type="transmembrane region" description="Helical" evidence="8">
    <location>
        <begin position="332"/>
        <end position="352"/>
    </location>
</feature>
<accession>S0FFA2</accession>
<evidence type="ECO:0000256" key="6">
    <source>
        <dbReference type="ARBA" id="ARBA00022989"/>
    </source>
</evidence>
<dbReference type="EMBL" id="AORV01000065">
    <property type="protein sequence ID" value="EMS69455.1"/>
    <property type="molecule type" value="Genomic_DNA"/>
</dbReference>
<dbReference type="PANTHER" id="PTHR34975">
    <property type="entry name" value="SPORE GERMINATION PROTEIN A2"/>
    <property type="match status" value="1"/>
</dbReference>
<dbReference type="NCBIfam" id="TIGR00912">
    <property type="entry name" value="2A0309"/>
    <property type="match status" value="1"/>
</dbReference>
<keyword evidence="4" id="KW-0309">Germination</keyword>
<evidence type="ECO:0000256" key="4">
    <source>
        <dbReference type="ARBA" id="ARBA00022544"/>
    </source>
</evidence>
<dbReference type="PATRIC" id="fig|1195236.3.peg.4726"/>
<gene>
    <name evidence="9" type="ORF">CTER_4542</name>
</gene>
<feature type="transmembrane region" description="Helical" evidence="8">
    <location>
        <begin position="12"/>
        <end position="30"/>
    </location>
</feature>
<evidence type="ECO:0000256" key="3">
    <source>
        <dbReference type="ARBA" id="ARBA00022448"/>
    </source>
</evidence>
<evidence type="ECO:0000313" key="9">
    <source>
        <dbReference type="EMBL" id="EMS69455.1"/>
    </source>
</evidence>
<evidence type="ECO:0000256" key="8">
    <source>
        <dbReference type="SAM" id="Phobius"/>
    </source>
</evidence>
<keyword evidence="6 8" id="KW-1133">Transmembrane helix</keyword>